<dbReference type="GO" id="GO:0005634">
    <property type="term" value="C:nucleus"/>
    <property type="evidence" value="ECO:0007669"/>
    <property type="project" value="UniProtKB-SubCell"/>
</dbReference>
<dbReference type="SMART" id="SM00355">
    <property type="entry name" value="ZnF_C2H2"/>
    <property type="match status" value="3"/>
</dbReference>
<feature type="non-terminal residue" evidence="12">
    <location>
        <position position="1"/>
    </location>
</feature>
<dbReference type="Proteomes" id="UP001328107">
    <property type="component" value="Unassembled WGS sequence"/>
</dbReference>
<keyword evidence="2" id="KW-0479">Metal-binding</keyword>
<dbReference type="GO" id="GO:0000978">
    <property type="term" value="F:RNA polymerase II cis-regulatory region sequence-specific DNA binding"/>
    <property type="evidence" value="ECO:0007669"/>
    <property type="project" value="TreeGrafter"/>
</dbReference>
<feature type="non-terminal residue" evidence="12">
    <location>
        <position position="81"/>
    </location>
</feature>
<evidence type="ECO:0000256" key="1">
    <source>
        <dbReference type="ARBA" id="ARBA00004123"/>
    </source>
</evidence>
<dbReference type="GO" id="GO:0000981">
    <property type="term" value="F:DNA-binding transcription factor activity, RNA polymerase II-specific"/>
    <property type="evidence" value="ECO:0007669"/>
    <property type="project" value="TreeGrafter"/>
</dbReference>
<keyword evidence="6" id="KW-0805">Transcription regulation</keyword>
<evidence type="ECO:0000256" key="9">
    <source>
        <dbReference type="ARBA" id="ARBA00023242"/>
    </source>
</evidence>
<keyword evidence="4 10" id="KW-0863">Zinc-finger</keyword>
<evidence type="ECO:0000256" key="2">
    <source>
        <dbReference type="ARBA" id="ARBA00022723"/>
    </source>
</evidence>
<reference evidence="13" key="1">
    <citation type="submission" date="2022-10" db="EMBL/GenBank/DDBJ databases">
        <title>Genome assembly of Pristionchus species.</title>
        <authorList>
            <person name="Yoshida K."/>
            <person name="Sommer R.J."/>
        </authorList>
    </citation>
    <scope>NUCLEOTIDE SEQUENCE [LARGE SCALE GENOMIC DNA]</scope>
    <source>
        <strain evidence="13">RS5460</strain>
    </source>
</reference>
<dbReference type="InterPro" id="IPR036236">
    <property type="entry name" value="Znf_C2H2_sf"/>
</dbReference>
<evidence type="ECO:0000256" key="4">
    <source>
        <dbReference type="ARBA" id="ARBA00022771"/>
    </source>
</evidence>
<evidence type="ECO:0000256" key="6">
    <source>
        <dbReference type="ARBA" id="ARBA00023015"/>
    </source>
</evidence>
<keyword evidence="13" id="KW-1185">Reference proteome</keyword>
<evidence type="ECO:0000313" key="12">
    <source>
        <dbReference type="EMBL" id="GMR52250.1"/>
    </source>
</evidence>
<protein>
    <recommendedName>
        <fullName evidence="11">C2H2-type domain-containing protein</fullName>
    </recommendedName>
</protein>
<dbReference type="Gene3D" id="3.30.160.60">
    <property type="entry name" value="Classic Zinc Finger"/>
    <property type="match status" value="2"/>
</dbReference>
<feature type="domain" description="C2H2-type" evidence="11">
    <location>
        <begin position="27"/>
        <end position="50"/>
    </location>
</feature>
<gene>
    <name evidence="12" type="ORF">PMAYCL1PPCAC_22445</name>
</gene>
<dbReference type="PROSITE" id="PS00028">
    <property type="entry name" value="ZINC_FINGER_C2H2_1"/>
    <property type="match status" value="2"/>
</dbReference>
<evidence type="ECO:0000256" key="8">
    <source>
        <dbReference type="ARBA" id="ARBA00023163"/>
    </source>
</evidence>
<evidence type="ECO:0000256" key="10">
    <source>
        <dbReference type="PROSITE-ProRule" id="PRU00042"/>
    </source>
</evidence>
<evidence type="ECO:0000313" key="13">
    <source>
        <dbReference type="Proteomes" id="UP001328107"/>
    </source>
</evidence>
<dbReference type="FunFam" id="3.30.160.60:FF:000100">
    <property type="entry name" value="Zinc finger 45-like"/>
    <property type="match status" value="1"/>
</dbReference>
<evidence type="ECO:0000256" key="7">
    <source>
        <dbReference type="ARBA" id="ARBA00023125"/>
    </source>
</evidence>
<dbReference type="FunFam" id="3.30.160.60:FF:000965">
    <property type="entry name" value="Neurotrophin receptor-interacting factor homolog"/>
    <property type="match status" value="1"/>
</dbReference>
<dbReference type="InterPro" id="IPR013087">
    <property type="entry name" value="Znf_C2H2_type"/>
</dbReference>
<feature type="domain" description="C2H2-type" evidence="11">
    <location>
        <begin position="52"/>
        <end position="81"/>
    </location>
</feature>
<sequence length="81" mass="9264">CSECGRTLSGQQSLDQHMRIHTGEKPFACPHCGITFRTNCNRNSHIRTVHRITCLTCGERFDLKTELNQHLITNEGHTDQE</sequence>
<dbReference type="PROSITE" id="PS50157">
    <property type="entry name" value="ZINC_FINGER_C2H2_2"/>
    <property type="match status" value="3"/>
</dbReference>
<dbReference type="EMBL" id="BTRK01000005">
    <property type="protein sequence ID" value="GMR52250.1"/>
    <property type="molecule type" value="Genomic_DNA"/>
</dbReference>
<dbReference type="AlphaFoldDB" id="A0AAN5CXG9"/>
<keyword evidence="9" id="KW-0539">Nucleus</keyword>
<dbReference type="PANTHER" id="PTHR23226">
    <property type="entry name" value="ZINC FINGER AND SCAN DOMAIN-CONTAINING"/>
    <property type="match status" value="1"/>
</dbReference>
<accession>A0AAN5CXG9</accession>
<evidence type="ECO:0000256" key="3">
    <source>
        <dbReference type="ARBA" id="ARBA00022737"/>
    </source>
</evidence>
<keyword evidence="7" id="KW-0238">DNA-binding</keyword>
<dbReference type="PANTHER" id="PTHR23226:SF416">
    <property type="entry name" value="FI01424P"/>
    <property type="match status" value="1"/>
</dbReference>
<comment type="caution">
    <text evidence="12">The sequence shown here is derived from an EMBL/GenBank/DDBJ whole genome shotgun (WGS) entry which is preliminary data.</text>
</comment>
<comment type="subcellular location">
    <subcellularLocation>
        <location evidence="1">Nucleus</location>
    </subcellularLocation>
</comment>
<keyword evidence="3" id="KW-0677">Repeat</keyword>
<evidence type="ECO:0000256" key="5">
    <source>
        <dbReference type="ARBA" id="ARBA00022833"/>
    </source>
</evidence>
<dbReference type="Pfam" id="PF13465">
    <property type="entry name" value="zf-H2C2_2"/>
    <property type="match status" value="1"/>
</dbReference>
<feature type="domain" description="C2H2-type" evidence="11">
    <location>
        <begin position="1"/>
        <end position="26"/>
    </location>
</feature>
<dbReference type="SUPFAM" id="SSF57667">
    <property type="entry name" value="beta-beta-alpha zinc fingers"/>
    <property type="match status" value="1"/>
</dbReference>
<keyword evidence="8" id="KW-0804">Transcription</keyword>
<organism evidence="12 13">
    <name type="scientific">Pristionchus mayeri</name>
    <dbReference type="NCBI Taxonomy" id="1317129"/>
    <lineage>
        <taxon>Eukaryota</taxon>
        <taxon>Metazoa</taxon>
        <taxon>Ecdysozoa</taxon>
        <taxon>Nematoda</taxon>
        <taxon>Chromadorea</taxon>
        <taxon>Rhabditida</taxon>
        <taxon>Rhabditina</taxon>
        <taxon>Diplogasteromorpha</taxon>
        <taxon>Diplogasteroidea</taxon>
        <taxon>Neodiplogasteridae</taxon>
        <taxon>Pristionchus</taxon>
    </lineage>
</organism>
<evidence type="ECO:0000259" key="11">
    <source>
        <dbReference type="PROSITE" id="PS50157"/>
    </source>
</evidence>
<keyword evidence="5" id="KW-0862">Zinc</keyword>
<dbReference type="GO" id="GO:0008270">
    <property type="term" value="F:zinc ion binding"/>
    <property type="evidence" value="ECO:0007669"/>
    <property type="project" value="UniProtKB-KW"/>
</dbReference>
<name>A0AAN5CXG9_9BILA</name>
<proteinExistence type="predicted"/>